<evidence type="ECO:0000313" key="4">
    <source>
        <dbReference type="Proteomes" id="UP000799770"/>
    </source>
</evidence>
<evidence type="ECO:0000259" key="2">
    <source>
        <dbReference type="Pfam" id="PF20237"/>
    </source>
</evidence>
<keyword evidence="4" id="KW-1185">Reference proteome</keyword>
<dbReference type="Proteomes" id="UP000799770">
    <property type="component" value="Unassembled WGS sequence"/>
</dbReference>
<protein>
    <recommendedName>
        <fullName evidence="2">DUF6594 domain-containing protein</fullName>
    </recommendedName>
</protein>
<dbReference type="EMBL" id="ML977357">
    <property type="protein sequence ID" value="KAF2107046.1"/>
    <property type="molecule type" value="Genomic_DNA"/>
</dbReference>
<keyword evidence="1" id="KW-0472">Membrane</keyword>
<evidence type="ECO:0000313" key="3">
    <source>
        <dbReference type="EMBL" id="KAF2107046.1"/>
    </source>
</evidence>
<name>A0A6A5YIX9_9PLEO</name>
<sequence>MSSLASFFLRSDQKQNDKNKRYDVLDGLANLSYHERLTSFLRGSTRHWVAGGVTVVDFRPLYSVTLHHLQRQLAGEIEKVGKHEVTDQQLKDLRETLHQYTDALRDFEFIHANRWNTQFVKDISASRIDNGGGSKLQQALISDLGLKANDTYRSLFRDSDLLGSFDPELMEHSTAIGQSLGTDRARTVASEERRAHFLMAWKRFAFAIIGGLIIVVPMLILVVGSATTKSLAVIPTSIFLFAVGVAIFAKTDPTNLLAATAAYAAVLVALIGDGRQSVP</sequence>
<keyword evidence="1" id="KW-1133">Transmembrane helix</keyword>
<evidence type="ECO:0000256" key="1">
    <source>
        <dbReference type="SAM" id="Phobius"/>
    </source>
</evidence>
<feature type="domain" description="DUF6594" evidence="2">
    <location>
        <begin position="87"/>
        <end position="268"/>
    </location>
</feature>
<reference evidence="3" key="1">
    <citation type="journal article" date="2020" name="Stud. Mycol.">
        <title>101 Dothideomycetes genomes: a test case for predicting lifestyles and emergence of pathogens.</title>
        <authorList>
            <person name="Haridas S."/>
            <person name="Albert R."/>
            <person name="Binder M."/>
            <person name="Bloem J."/>
            <person name="Labutti K."/>
            <person name="Salamov A."/>
            <person name="Andreopoulos B."/>
            <person name="Baker S."/>
            <person name="Barry K."/>
            <person name="Bills G."/>
            <person name="Bluhm B."/>
            <person name="Cannon C."/>
            <person name="Castanera R."/>
            <person name="Culley D."/>
            <person name="Daum C."/>
            <person name="Ezra D."/>
            <person name="Gonzalez J."/>
            <person name="Henrissat B."/>
            <person name="Kuo A."/>
            <person name="Liang C."/>
            <person name="Lipzen A."/>
            <person name="Lutzoni F."/>
            <person name="Magnuson J."/>
            <person name="Mondo S."/>
            <person name="Nolan M."/>
            <person name="Ohm R."/>
            <person name="Pangilinan J."/>
            <person name="Park H.-J."/>
            <person name="Ramirez L."/>
            <person name="Alfaro M."/>
            <person name="Sun H."/>
            <person name="Tritt A."/>
            <person name="Yoshinaga Y."/>
            <person name="Zwiers L.-H."/>
            <person name="Turgeon B."/>
            <person name="Goodwin S."/>
            <person name="Spatafora J."/>
            <person name="Crous P."/>
            <person name="Grigoriev I."/>
        </authorList>
    </citation>
    <scope>NUCLEOTIDE SEQUENCE</scope>
    <source>
        <strain evidence="3">CBS 627.86</strain>
    </source>
</reference>
<keyword evidence="1" id="KW-0812">Transmembrane</keyword>
<feature type="transmembrane region" description="Helical" evidence="1">
    <location>
        <begin position="204"/>
        <end position="224"/>
    </location>
</feature>
<gene>
    <name evidence="3" type="ORF">BDV96DRAFT_654136</name>
</gene>
<dbReference type="Pfam" id="PF20237">
    <property type="entry name" value="DUF6594"/>
    <property type="match status" value="1"/>
</dbReference>
<proteinExistence type="predicted"/>
<dbReference type="AlphaFoldDB" id="A0A6A5YIX9"/>
<feature type="transmembrane region" description="Helical" evidence="1">
    <location>
        <begin position="256"/>
        <end position="272"/>
    </location>
</feature>
<organism evidence="3 4">
    <name type="scientific">Lophiotrema nucula</name>
    <dbReference type="NCBI Taxonomy" id="690887"/>
    <lineage>
        <taxon>Eukaryota</taxon>
        <taxon>Fungi</taxon>
        <taxon>Dikarya</taxon>
        <taxon>Ascomycota</taxon>
        <taxon>Pezizomycotina</taxon>
        <taxon>Dothideomycetes</taxon>
        <taxon>Pleosporomycetidae</taxon>
        <taxon>Pleosporales</taxon>
        <taxon>Lophiotremataceae</taxon>
        <taxon>Lophiotrema</taxon>
    </lineage>
</organism>
<feature type="transmembrane region" description="Helical" evidence="1">
    <location>
        <begin position="230"/>
        <end position="249"/>
    </location>
</feature>
<dbReference type="OrthoDB" id="3546297at2759"/>
<dbReference type="InterPro" id="IPR046529">
    <property type="entry name" value="DUF6594"/>
</dbReference>
<accession>A0A6A5YIX9</accession>